<dbReference type="Gene3D" id="3.10.150.10">
    <property type="entry name" value="DNA Polymerase III, subunit A, domain 2"/>
    <property type="match status" value="2"/>
</dbReference>
<evidence type="ECO:0000259" key="2">
    <source>
        <dbReference type="PROSITE" id="PS50937"/>
    </source>
</evidence>
<name>A0A554RFZ5_9ACTN</name>
<dbReference type="SMART" id="SM00422">
    <property type="entry name" value="HTH_MERR"/>
    <property type="match status" value="1"/>
</dbReference>
<dbReference type="InterPro" id="IPR022637">
    <property type="entry name" value="DNA_polIII_beta_cen"/>
</dbReference>
<dbReference type="Pfam" id="PF13411">
    <property type="entry name" value="MerR_1"/>
    <property type="match status" value="1"/>
</dbReference>
<dbReference type="Pfam" id="PF02767">
    <property type="entry name" value="DNA_pol3_beta_2"/>
    <property type="match status" value="1"/>
</dbReference>
<dbReference type="Gene3D" id="1.10.1660.10">
    <property type="match status" value="1"/>
</dbReference>
<dbReference type="GO" id="GO:0008408">
    <property type="term" value="F:3'-5' exonuclease activity"/>
    <property type="evidence" value="ECO:0007669"/>
    <property type="project" value="InterPro"/>
</dbReference>
<dbReference type="PANTHER" id="PTHR30204:SF97">
    <property type="entry name" value="MERR FAMILY REGULATORY PROTEIN"/>
    <property type="match status" value="1"/>
</dbReference>
<dbReference type="InterPro" id="IPR000551">
    <property type="entry name" value="MerR-type_HTH_dom"/>
</dbReference>
<dbReference type="PANTHER" id="PTHR30204">
    <property type="entry name" value="REDOX-CYCLING DRUG-SENSING TRANSCRIPTIONAL ACTIVATOR SOXR"/>
    <property type="match status" value="1"/>
</dbReference>
<dbReference type="GO" id="GO:0006260">
    <property type="term" value="P:DNA replication"/>
    <property type="evidence" value="ECO:0007669"/>
    <property type="project" value="InterPro"/>
</dbReference>
<dbReference type="GO" id="GO:0003887">
    <property type="term" value="F:DNA-directed DNA polymerase activity"/>
    <property type="evidence" value="ECO:0007669"/>
    <property type="project" value="InterPro"/>
</dbReference>
<dbReference type="InterPro" id="IPR009061">
    <property type="entry name" value="DNA-bd_dom_put_sf"/>
</dbReference>
<protein>
    <submittedName>
        <fullName evidence="3">MerR family transcriptional regulator</fullName>
    </submittedName>
</protein>
<dbReference type="SUPFAM" id="SSF55979">
    <property type="entry name" value="DNA clamp"/>
    <property type="match status" value="1"/>
</dbReference>
<dbReference type="InterPro" id="IPR047057">
    <property type="entry name" value="MerR_fam"/>
</dbReference>
<evidence type="ECO:0000313" key="4">
    <source>
        <dbReference type="Proteomes" id="UP000316988"/>
    </source>
</evidence>
<dbReference type="EMBL" id="VLNT01000033">
    <property type="protein sequence ID" value="TSD53049.1"/>
    <property type="molecule type" value="Genomic_DNA"/>
</dbReference>
<dbReference type="Proteomes" id="UP000316988">
    <property type="component" value="Unassembled WGS sequence"/>
</dbReference>
<keyword evidence="1" id="KW-0238">DNA-binding</keyword>
<dbReference type="InterPro" id="IPR046938">
    <property type="entry name" value="DNA_clamp_sf"/>
</dbReference>
<keyword evidence="4" id="KW-1185">Reference proteome</keyword>
<sequence>MSISAFARRCGLTASALRFYDDYGLLSPADVDATTGYRRYSSAQADRAVAIRRLREVGLPLPDVVKALAADAAESSRLLDEHLSAANDDLRRRRRAATDFTTELYDDVPCPLGSFRGPVLAAAIEQVLTATIHHLAAPALAGVRLERSADALILIATDRYRLASRSLAAGDVEGVPWSGTVDGDQLREAMSELRRASRVEVESTARDVRWRHDGGPTRRCRILDGDFPDYRLMLEALPAPCTRVTVSRHELWRLLEHHAGDRLVLDIGSTGIELSTPEGRVLLPGRMTGDPLRIAFALTTLHPAIIAGIGPDVMIEARGPDRPVTIRSADDGDLTTVAMPVVLDEQELDHA</sequence>
<dbReference type="OrthoDB" id="7849865at2"/>
<dbReference type="GO" id="GO:0003700">
    <property type="term" value="F:DNA-binding transcription factor activity"/>
    <property type="evidence" value="ECO:0007669"/>
    <property type="project" value="InterPro"/>
</dbReference>
<dbReference type="AlphaFoldDB" id="A0A554RFZ5"/>
<dbReference type="GO" id="GO:0003677">
    <property type="term" value="F:DNA binding"/>
    <property type="evidence" value="ECO:0007669"/>
    <property type="project" value="UniProtKB-KW"/>
</dbReference>
<accession>A0A554RFZ5</accession>
<evidence type="ECO:0000313" key="3">
    <source>
        <dbReference type="EMBL" id="TSD53049.1"/>
    </source>
</evidence>
<feature type="domain" description="HTH merR-type" evidence="2">
    <location>
        <begin position="1"/>
        <end position="70"/>
    </location>
</feature>
<organism evidence="3 4">
    <name type="scientific">Aeromicrobium piscarium</name>
    <dbReference type="NCBI Taxonomy" id="2590901"/>
    <lineage>
        <taxon>Bacteria</taxon>
        <taxon>Bacillati</taxon>
        <taxon>Actinomycetota</taxon>
        <taxon>Actinomycetes</taxon>
        <taxon>Propionibacteriales</taxon>
        <taxon>Nocardioidaceae</taxon>
        <taxon>Aeromicrobium</taxon>
    </lineage>
</organism>
<dbReference type="SUPFAM" id="SSF46955">
    <property type="entry name" value="Putative DNA-binding domain"/>
    <property type="match status" value="1"/>
</dbReference>
<reference evidence="3 4" key="1">
    <citation type="submission" date="2019-07" db="EMBL/GenBank/DDBJ databases">
        <authorList>
            <person name="Zhao L.H."/>
        </authorList>
    </citation>
    <scope>NUCLEOTIDE SEQUENCE [LARGE SCALE GENOMIC DNA]</scope>
    <source>
        <strain evidence="3 4">Co35</strain>
    </source>
</reference>
<gene>
    <name evidence="3" type="ORF">FNM00_18390</name>
</gene>
<evidence type="ECO:0000256" key="1">
    <source>
        <dbReference type="ARBA" id="ARBA00023125"/>
    </source>
</evidence>
<dbReference type="PROSITE" id="PS50937">
    <property type="entry name" value="HTH_MERR_2"/>
    <property type="match status" value="1"/>
</dbReference>
<dbReference type="PROSITE" id="PS00552">
    <property type="entry name" value="HTH_MERR_1"/>
    <property type="match status" value="1"/>
</dbReference>
<proteinExistence type="predicted"/>
<dbReference type="GO" id="GO:0009360">
    <property type="term" value="C:DNA polymerase III complex"/>
    <property type="evidence" value="ECO:0007669"/>
    <property type="project" value="InterPro"/>
</dbReference>
<comment type="caution">
    <text evidence="3">The sequence shown here is derived from an EMBL/GenBank/DDBJ whole genome shotgun (WGS) entry which is preliminary data.</text>
</comment>